<dbReference type="InterPro" id="IPR021273">
    <property type="entry name" value="DUF2852"/>
</dbReference>
<dbReference type="OrthoDB" id="9806878at2"/>
<keyword evidence="2" id="KW-1133">Transmembrane helix</keyword>
<feature type="transmembrane region" description="Helical" evidence="2">
    <location>
        <begin position="30"/>
        <end position="53"/>
    </location>
</feature>
<keyword evidence="4" id="KW-1185">Reference proteome</keyword>
<evidence type="ECO:0008006" key="5">
    <source>
        <dbReference type="Google" id="ProtNLM"/>
    </source>
</evidence>
<evidence type="ECO:0000256" key="1">
    <source>
        <dbReference type="SAM" id="MobiDB-lite"/>
    </source>
</evidence>
<dbReference type="KEGG" id="blag:BLTE_04720"/>
<reference evidence="3 4" key="1">
    <citation type="submission" date="2018-08" db="EMBL/GenBank/DDBJ databases">
        <title>Complete genome sequencing of Blastochloris tepida GI.</title>
        <authorList>
            <person name="Tsukatani Y."/>
            <person name="Mori H."/>
        </authorList>
    </citation>
    <scope>NUCLEOTIDE SEQUENCE [LARGE SCALE GENOMIC DNA]</scope>
    <source>
        <strain evidence="3 4">GI</strain>
    </source>
</reference>
<dbReference type="RefSeq" id="WP_126397282.1">
    <property type="nucleotide sequence ID" value="NZ_AP018907.1"/>
</dbReference>
<dbReference type="Pfam" id="PF11014">
    <property type="entry name" value="DUF2852"/>
    <property type="match status" value="1"/>
</dbReference>
<evidence type="ECO:0000313" key="3">
    <source>
        <dbReference type="EMBL" id="BBF91787.1"/>
    </source>
</evidence>
<name>A0A348FWV4_9HYPH</name>
<keyword evidence="2" id="KW-0812">Transmembrane</keyword>
<gene>
    <name evidence="3" type="ORF">BLTE_04720</name>
</gene>
<accession>A0A348FWV4</accession>
<dbReference type="AlphaFoldDB" id="A0A348FWV4"/>
<proteinExistence type="predicted"/>
<protein>
    <recommendedName>
        <fullName evidence="5">DUF2852 domain-containing protein</fullName>
    </recommendedName>
</protein>
<keyword evidence="2" id="KW-0472">Membrane</keyword>
<feature type="region of interest" description="Disordered" evidence="1">
    <location>
        <begin position="81"/>
        <end position="112"/>
    </location>
</feature>
<evidence type="ECO:0000256" key="2">
    <source>
        <dbReference type="SAM" id="Phobius"/>
    </source>
</evidence>
<evidence type="ECO:0000313" key="4">
    <source>
        <dbReference type="Proteomes" id="UP000266934"/>
    </source>
</evidence>
<dbReference type="Proteomes" id="UP000266934">
    <property type="component" value="Chromosome"/>
</dbReference>
<sequence>MSDAARAQYWDGRYEGEDRWRAGRLHPGRIALIVIAFILWWPIGLAVLIYSIWSGRMDCWNDSSRYERKMARMQEKMDRMRAHMDGRGSDVRGSGGGSWWGGRREPAAGSSGNRAFDEYRAETLKRLEEEERGFRDFLERLRQAKDKAEFDQFMAERRRVAEPERPADA</sequence>
<dbReference type="EMBL" id="AP018907">
    <property type="protein sequence ID" value="BBF91787.1"/>
    <property type="molecule type" value="Genomic_DNA"/>
</dbReference>
<organism evidence="3 4">
    <name type="scientific">Blastochloris tepida</name>
    <dbReference type="NCBI Taxonomy" id="2233851"/>
    <lineage>
        <taxon>Bacteria</taxon>
        <taxon>Pseudomonadati</taxon>
        <taxon>Pseudomonadota</taxon>
        <taxon>Alphaproteobacteria</taxon>
        <taxon>Hyphomicrobiales</taxon>
        <taxon>Blastochloridaceae</taxon>
        <taxon>Blastochloris</taxon>
    </lineage>
</organism>
<feature type="compositionally biased region" description="Basic and acidic residues" evidence="1">
    <location>
        <begin position="81"/>
        <end position="90"/>
    </location>
</feature>